<dbReference type="Pfam" id="PF00067">
    <property type="entry name" value="p450"/>
    <property type="match status" value="1"/>
</dbReference>
<name>A0A4Q4TIL7_9PEZI</name>
<dbReference type="GO" id="GO:0020037">
    <property type="term" value="F:heme binding"/>
    <property type="evidence" value="ECO:0007669"/>
    <property type="project" value="InterPro"/>
</dbReference>
<comment type="cofactor">
    <cofactor evidence="1 8">
        <name>heme</name>
        <dbReference type="ChEBI" id="CHEBI:30413"/>
    </cofactor>
</comment>
<dbReference type="PANTHER" id="PTHR24305">
    <property type="entry name" value="CYTOCHROME P450"/>
    <property type="match status" value="1"/>
</dbReference>
<evidence type="ECO:0008006" key="14">
    <source>
        <dbReference type="Google" id="ProtNLM"/>
    </source>
</evidence>
<keyword evidence="13" id="KW-1185">Reference proteome</keyword>
<comment type="similarity">
    <text evidence="2 9">Belongs to the cytochrome P450 family.</text>
</comment>
<dbReference type="FunFam" id="1.10.630.10:FF:000047">
    <property type="entry name" value="Cytochrome P450 monooxygenase"/>
    <property type="match status" value="1"/>
</dbReference>
<keyword evidence="7 9" id="KW-0503">Monooxygenase</keyword>
<comment type="caution">
    <text evidence="12">The sequence shown here is derived from an EMBL/GenBank/DDBJ whole genome shotgun (WGS) entry which is preliminary data.</text>
</comment>
<evidence type="ECO:0000256" key="8">
    <source>
        <dbReference type="PIRSR" id="PIRSR602401-1"/>
    </source>
</evidence>
<evidence type="ECO:0000256" key="10">
    <source>
        <dbReference type="SAM" id="MobiDB-lite"/>
    </source>
</evidence>
<feature type="region of interest" description="Disordered" evidence="10">
    <location>
        <begin position="499"/>
        <end position="525"/>
    </location>
</feature>
<dbReference type="Proteomes" id="UP000293360">
    <property type="component" value="Unassembled WGS sequence"/>
</dbReference>
<dbReference type="STRING" id="155417.A0A4Q4TIL7"/>
<evidence type="ECO:0000256" key="3">
    <source>
        <dbReference type="ARBA" id="ARBA00022617"/>
    </source>
</evidence>
<dbReference type="InterPro" id="IPR002401">
    <property type="entry name" value="Cyt_P450_E_grp-I"/>
</dbReference>
<evidence type="ECO:0000256" key="9">
    <source>
        <dbReference type="RuleBase" id="RU000461"/>
    </source>
</evidence>
<dbReference type="EMBL" id="QJNU01000170">
    <property type="protein sequence ID" value="RYP05400.1"/>
    <property type="molecule type" value="Genomic_DNA"/>
</dbReference>
<dbReference type="AlphaFoldDB" id="A0A4Q4TIL7"/>
<dbReference type="GO" id="GO:0005506">
    <property type="term" value="F:iron ion binding"/>
    <property type="evidence" value="ECO:0007669"/>
    <property type="project" value="InterPro"/>
</dbReference>
<dbReference type="CDD" id="cd11058">
    <property type="entry name" value="CYP60B-like"/>
    <property type="match status" value="1"/>
</dbReference>
<organism evidence="12 13">
    <name type="scientific">Monosporascus ibericus</name>
    <dbReference type="NCBI Taxonomy" id="155417"/>
    <lineage>
        <taxon>Eukaryota</taxon>
        <taxon>Fungi</taxon>
        <taxon>Dikarya</taxon>
        <taxon>Ascomycota</taxon>
        <taxon>Pezizomycotina</taxon>
        <taxon>Sordariomycetes</taxon>
        <taxon>Xylariomycetidae</taxon>
        <taxon>Xylariales</taxon>
        <taxon>Xylariales incertae sedis</taxon>
        <taxon>Monosporascus</taxon>
    </lineage>
</organism>
<accession>A0A4Q4TIL7</accession>
<dbReference type="PRINTS" id="PR00385">
    <property type="entry name" value="P450"/>
</dbReference>
<sequence>MALLNKAEPANLALAVAGVGIILFVVGRAFYSLFLHPLRSFPGPLLCRISSLPFVYWLVRAKLPYKIKDLHDKYGSVVRIRPNELSFGSPEAWTDIYGHRKAGAAEFAKYGTFFKTVPDEAHNIIMSTREEHRGLRRALAHGFSERSLRSQEPIIGAYVDLLIQRLRDNSAGGAQPVNMREWLNWTTFDVIGELGFGSAFGCLKNSDYHPWVRLITDNIRIGAWVLSMNYLGLQPLVRLMVKAGGMRSRDKQLAMVSAKLAQRMESGAERPDFIDGLIKQKDSLHLSFGELVRNAEVLIVAGSESTSTLLSGAIYLLTTHPDKLARVTEEVRAAFTSEEEITLNSVSSLSYMLACLNETLRYYPPVASALPRQAPKGGAYVEGKFVPEDTVVAVWQWAINHNPKYWTEPTSYAPERFLGDPRYKGDRVEAMQPFSTGPRKCLGQMLAYAQMRLILAKIVWNFDMVLEDDSKDWLKTQPVYILWDRPPLNLRLRPARKRKVNISKASSGKPAFSDDSASSGKSYTA</sequence>
<proteinExistence type="inferred from homology"/>
<dbReference type="InterPro" id="IPR001128">
    <property type="entry name" value="Cyt_P450"/>
</dbReference>
<dbReference type="OrthoDB" id="1470350at2759"/>
<keyword evidence="5 9" id="KW-0560">Oxidoreductase</keyword>
<keyword evidence="6 8" id="KW-0408">Iron</keyword>
<gene>
    <name evidence="12" type="ORF">DL764_003825</name>
</gene>
<dbReference type="GO" id="GO:0009403">
    <property type="term" value="P:toxin biosynthetic process"/>
    <property type="evidence" value="ECO:0007669"/>
    <property type="project" value="UniProtKB-ARBA"/>
</dbReference>
<reference evidence="12 13" key="1">
    <citation type="submission" date="2018-06" db="EMBL/GenBank/DDBJ databases">
        <title>Complete Genomes of Monosporascus.</title>
        <authorList>
            <person name="Robinson A.J."/>
            <person name="Natvig D.O."/>
        </authorList>
    </citation>
    <scope>NUCLEOTIDE SEQUENCE [LARGE SCALE GENOMIC DNA]</scope>
    <source>
        <strain evidence="12 13">CBS 110550</strain>
    </source>
</reference>
<keyword evidence="11" id="KW-0812">Transmembrane</keyword>
<feature type="transmembrane region" description="Helical" evidence="11">
    <location>
        <begin position="12"/>
        <end position="35"/>
    </location>
</feature>
<dbReference type="InterPro" id="IPR050121">
    <property type="entry name" value="Cytochrome_P450_monoxygenase"/>
</dbReference>
<feature type="compositionally biased region" description="Polar residues" evidence="10">
    <location>
        <begin position="515"/>
        <end position="525"/>
    </location>
</feature>
<keyword evidence="11" id="KW-0472">Membrane</keyword>
<keyword evidence="4 8" id="KW-0479">Metal-binding</keyword>
<feature type="binding site" description="axial binding residue" evidence="8">
    <location>
        <position position="441"/>
    </location>
    <ligand>
        <name>heme</name>
        <dbReference type="ChEBI" id="CHEBI:30413"/>
    </ligand>
    <ligandPart>
        <name>Fe</name>
        <dbReference type="ChEBI" id="CHEBI:18248"/>
    </ligandPart>
</feature>
<dbReference type="GO" id="GO:0004497">
    <property type="term" value="F:monooxygenase activity"/>
    <property type="evidence" value="ECO:0007669"/>
    <property type="project" value="UniProtKB-KW"/>
</dbReference>
<dbReference type="SUPFAM" id="SSF48264">
    <property type="entry name" value="Cytochrome P450"/>
    <property type="match status" value="1"/>
</dbReference>
<dbReference type="PANTHER" id="PTHR24305:SF230">
    <property type="entry name" value="P450, PUTATIVE (EUROFUNG)-RELATED"/>
    <property type="match status" value="1"/>
</dbReference>
<evidence type="ECO:0000256" key="2">
    <source>
        <dbReference type="ARBA" id="ARBA00010617"/>
    </source>
</evidence>
<evidence type="ECO:0000313" key="13">
    <source>
        <dbReference type="Proteomes" id="UP000293360"/>
    </source>
</evidence>
<evidence type="ECO:0000256" key="5">
    <source>
        <dbReference type="ARBA" id="ARBA00023002"/>
    </source>
</evidence>
<evidence type="ECO:0000256" key="6">
    <source>
        <dbReference type="ARBA" id="ARBA00023004"/>
    </source>
</evidence>
<dbReference type="InterPro" id="IPR036396">
    <property type="entry name" value="Cyt_P450_sf"/>
</dbReference>
<keyword evidence="3 8" id="KW-0349">Heme</keyword>
<dbReference type="Gene3D" id="1.10.630.10">
    <property type="entry name" value="Cytochrome P450"/>
    <property type="match status" value="1"/>
</dbReference>
<evidence type="ECO:0000256" key="7">
    <source>
        <dbReference type="ARBA" id="ARBA00023033"/>
    </source>
</evidence>
<evidence type="ECO:0000256" key="4">
    <source>
        <dbReference type="ARBA" id="ARBA00022723"/>
    </source>
</evidence>
<evidence type="ECO:0000256" key="11">
    <source>
        <dbReference type="SAM" id="Phobius"/>
    </source>
</evidence>
<dbReference type="InterPro" id="IPR017972">
    <property type="entry name" value="Cyt_P450_CS"/>
</dbReference>
<evidence type="ECO:0000256" key="1">
    <source>
        <dbReference type="ARBA" id="ARBA00001971"/>
    </source>
</evidence>
<dbReference type="PROSITE" id="PS00086">
    <property type="entry name" value="CYTOCHROME_P450"/>
    <property type="match status" value="1"/>
</dbReference>
<dbReference type="PRINTS" id="PR00463">
    <property type="entry name" value="EP450I"/>
</dbReference>
<keyword evidence="11" id="KW-1133">Transmembrane helix</keyword>
<dbReference type="GO" id="GO:0016705">
    <property type="term" value="F:oxidoreductase activity, acting on paired donors, with incorporation or reduction of molecular oxygen"/>
    <property type="evidence" value="ECO:0007669"/>
    <property type="project" value="InterPro"/>
</dbReference>
<protein>
    <recommendedName>
        <fullName evidence="14">Isotrichodermin C-15 hydroxylase</fullName>
    </recommendedName>
</protein>
<evidence type="ECO:0000313" key="12">
    <source>
        <dbReference type="EMBL" id="RYP05400.1"/>
    </source>
</evidence>